<feature type="compositionally biased region" description="Gly residues" evidence="1">
    <location>
        <begin position="54"/>
        <end position="67"/>
    </location>
</feature>
<evidence type="ECO:0008006" key="4">
    <source>
        <dbReference type="Google" id="ProtNLM"/>
    </source>
</evidence>
<reference evidence="2 3" key="1">
    <citation type="submission" date="2016-09" db="EMBL/GenBank/DDBJ databases">
        <authorList>
            <person name="Kumanski S."/>
            <person name="Beatrice B."/>
        </authorList>
    </citation>
    <scope>NUCLEOTIDE SEQUENCE [LARGE SCALE GENOMIC DNA]</scope>
    <source>
        <strain evidence="2">Mankind</strain>
    </source>
</reference>
<dbReference type="AlphaFoldDB" id="A0AB74ERF7"/>
<dbReference type="RefSeq" id="WP_256263263.1">
    <property type="nucleotide sequence ID" value="NZ_FMTB01000041.1"/>
</dbReference>
<feature type="region of interest" description="Disordered" evidence="1">
    <location>
        <begin position="52"/>
        <end position="82"/>
    </location>
</feature>
<name>A0AB74ERF7_NEIGO</name>
<proteinExistence type="predicted"/>
<dbReference type="EMBL" id="FMTB01000041">
    <property type="protein sequence ID" value="SCW15177.1"/>
    <property type="molecule type" value="Genomic_DNA"/>
</dbReference>
<protein>
    <recommendedName>
        <fullName evidence="4">Phage associated protein</fullName>
    </recommendedName>
</protein>
<evidence type="ECO:0000313" key="2">
    <source>
        <dbReference type="EMBL" id="SCW15177.1"/>
    </source>
</evidence>
<accession>A0AB74ERF7</accession>
<comment type="caution">
    <text evidence="2">The sequence shown here is derived from an EMBL/GenBank/DDBJ whole genome shotgun (WGS) entry which is preliminary data.</text>
</comment>
<organism evidence="2 3">
    <name type="scientific">Neisseria gonorrhoeae</name>
    <dbReference type="NCBI Taxonomy" id="485"/>
    <lineage>
        <taxon>Bacteria</taxon>
        <taxon>Pseudomonadati</taxon>
        <taxon>Pseudomonadota</taxon>
        <taxon>Betaproteobacteria</taxon>
        <taxon>Neisseriales</taxon>
        <taxon>Neisseriaceae</taxon>
        <taxon>Neisseria</taxon>
    </lineage>
</organism>
<sequence>MRETCFYCNHADFKTNTGHAGARFCEMREGAECGRAGEALPANQSLRYRRVSDGIGGGNRKTGGGAWGISPRNAPNLSGKAGKTLWEYPSLPEI</sequence>
<evidence type="ECO:0000313" key="3">
    <source>
        <dbReference type="Proteomes" id="UP000182484"/>
    </source>
</evidence>
<dbReference type="Proteomes" id="UP000182484">
    <property type="component" value="Unassembled WGS sequence"/>
</dbReference>
<gene>
    <name evidence="2" type="ORF">ESCNG_460004</name>
</gene>
<evidence type="ECO:0000256" key="1">
    <source>
        <dbReference type="SAM" id="MobiDB-lite"/>
    </source>
</evidence>